<proteinExistence type="predicted"/>
<name>A0A420JC86_9PEZI</name>
<protein>
    <submittedName>
        <fullName evidence="1">Uncharacterized protein</fullName>
    </submittedName>
</protein>
<dbReference type="AlphaFoldDB" id="A0A420JC86"/>
<evidence type="ECO:0000313" key="2">
    <source>
        <dbReference type="Proteomes" id="UP000285326"/>
    </source>
</evidence>
<accession>A0A420JC86</accession>
<evidence type="ECO:0000313" key="1">
    <source>
        <dbReference type="EMBL" id="RKF95949.1"/>
    </source>
</evidence>
<dbReference type="Proteomes" id="UP000285326">
    <property type="component" value="Unassembled WGS sequence"/>
</dbReference>
<reference evidence="1 2" key="1">
    <citation type="journal article" date="2018" name="BMC Genomics">
        <title>Comparative genome analyses reveal sequence features reflecting distinct modes of host-adaptation between dicot and monocot powdery mildew.</title>
        <authorList>
            <person name="Wu Y."/>
            <person name="Ma X."/>
            <person name="Pan Z."/>
            <person name="Kale S.D."/>
            <person name="Song Y."/>
            <person name="King H."/>
            <person name="Zhang Q."/>
            <person name="Presley C."/>
            <person name="Deng X."/>
            <person name="Wei C.I."/>
            <person name="Xiao S."/>
        </authorList>
    </citation>
    <scope>NUCLEOTIDE SEQUENCE [LARGE SCALE GENOMIC DNA]</scope>
    <source>
        <strain evidence="1">UMSG1</strain>
    </source>
</reference>
<dbReference type="EMBL" id="MCBS01007721">
    <property type="protein sequence ID" value="RKF95949.1"/>
    <property type="molecule type" value="Genomic_DNA"/>
</dbReference>
<organism evidence="1 2">
    <name type="scientific">Golovinomyces cichoracearum</name>
    <dbReference type="NCBI Taxonomy" id="62708"/>
    <lineage>
        <taxon>Eukaryota</taxon>
        <taxon>Fungi</taxon>
        <taxon>Dikarya</taxon>
        <taxon>Ascomycota</taxon>
        <taxon>Pezizomycotina</taxon>
        <taxon>Leotiomycetes</taxon>
        <taxon>Erysiphales</taxon>
        <taxon>Erysiphaceae</taxon>
        <taxon>Golovinomyces</taxon>
    </lineage>
</organism>
<sequence length="80" mass="9415">MCNRSFYKNDNVRAQAVKYCNEKKKNLIDDPQRGISELPVYTGGDKLFENEGALYQIPLKKFMVRKAMKNLLRKFCFLFS</sequence>
<comment type="caution">
    <text evidence="1">The sequence shown here is derived from an EMBL/GenBank/DDBJ whole genome shotgun (WGS) entry which is preliminary data.</text>
</comment>
<gene>
    <name evidence="1" type="ORF">GcM1_077002</name>
</gene>